<dbReference type="EMBL" id="JASBWV010000013">
    <property type="protein sequence ID" value="KAJ9122962.1"/>
    <property type="molecule type" value="Genomic_DNA"/>
</dbReference>
<organism evidence="1 2">
    <name type="scientific">Naganishia onofrii</name>
    <dbReference type="NCBI Taxonomy" id="1851511"/>
    <lineage>
        <taxon>Eukaryota</taxon>
        <taxon>Fungi</taxon>
        <taxon>Dikarya</taxon>
        <taxon>Basidiomycota</taxon>
        <taxon>Agaricomycotina</taxon>
        <taxon>Tremellomycetes</taxon>
        <taxon>Filobasidiales</taxon>
        <taxon>Filobasidiaceae</taxon>
        <taxon>Naganishia</taxon>
    </lineage>
</organism>
<gene>
    <name evidence="1" type="ORF">QFC24_004000</name>
</gene>
<dbReference type="Proteomes" id="UP001234202">
    <property type="component" value="Unassembled WGS sequence"/>
</dbReference>
<sequence>MAVTRSGASGPVRPSKAKQTRQRRAPGNNKPYARPASKPQSQSQSGDGSFLEGLKRSDSQSSLFGGIKSVFGRLFGGASGADAETSSRSKGQSSQRDSTAGDESFDPDRTKSAQGDFSTDDSEDEGDDSRYLPADGDMDESFDNAPRTSGSDGGDMTTGDSNKRFLPSPEHASSQPSSKRIRRVSPSPEKRPMGFRKNEVGRNGMSGSVSLGYASPSLSSIARESAVGKTTSAGTSQLGGMRRSGTLLNLDLHRTVRPGSEITKQTEQSHHSKQQQTLPSSGLRNSKVWSPWNEHDEAAERRQRLSVASTTKGFSRSGSVGYGLNAATASPLRHSYAGAQTRTGGRMDLASYGGPPSASPFAVPHHPSSPARPRTVLHPLQSASITRSPSLPGGRMRPSMSSLSAMRDPYHRDRGRDSTALPSSPLVTQTNTAQHHRQQEAEWSPSMPRMRDSSVLSGMSDLVVREPLAQSNKRSKMQVLTPEVFELQHKTEADRILASLTNMRNVNPSSNSGLSASYSSRTLRKQISVPAPSPLQDFDPLSLASSGLRKLRKTREMDTSVMVSPYANKRARGRKLQVEESEESGDEGGQSQKPDNEERHESRNVSEAATERRHRSQTPMREISSKQPGSPAPVEPKRADPASFPEPTIKVSKPLPVAFSPSAKNLPSSARTTSSLRAKTTMTTRKHTSAAGSATSSPRPGRFSAVDDDDDEDDYSPDLAELEAAAAAKASSGSAFSSAPKITGPMDLFAPKAAAPVSSPSEHSSESTQQSTSTHKDEQQPGSLRQAPNFLNVKADHRPRASSPLKAMVVPSPESNKSSPSTSQSASGASIPTFSFAKPSTAADVPKPTFSFAPAESADKAEQPAATSSKSTFNFGLGKPSSNPVATTSSFTFGTPDKSTTTQELSTTPKAPVPATTPFNFNGQNGTNSEASKIPSFSFGASNLADKSASGPPTFFSQAVAEKPALPAPAEPQGVAPPKTGLFSFSSTPASAAVSNALPVAKASLPTGNPFASVGPGPNSATLNSLSTNATATSGTTKNLFSFGAPDAATASSSQDKTANATAGGSLFGPPAPESPALPVSSTFNFGASPANAAAGASSAPSFSFGKPAETAKPTASPSFAFGASNGAASGSPAAQVQKPQPVPSFSFGAPTNSSSHAAPPANIGGFGSGGTSTPSTSTGFNFGSTAPAFGTSSPAAISFGAAPATSMFGTTNTTAPSVTPAFGGFGSSTATPTPPATNTGFNFAAPAAPATPSFNAPFAFGAPAAAPAAPAAASFGGFGAASPAFGARDATATPPPSFNMGADNAPSSPGGGRKIRSMPKRKK</sequence>
<keyword evidence="2" id="KW-1185">Reference proteome</keyword>
<proteinExistence type="predicted"/>
<evidence type="ECO:0000313" key="2">
    <source>
        <dbReference type="Proteomes" id="UP001234202"/>
    </source>
</evidence>
<reference evidence="1" key="1">
    <citation type="submission" date="2023-04" db="EMBL/GenBank/DDBJ databases">
        <title>Draft Genome sequencing of Naganishia species isolated from polar environments using Oxford Nanopore Technology.</title>
        <authorList>
            <person name="Leo P."/>
            <person name="Venkateswaran K."/>
        </authorList>
    </citation>
    <scope>NUCLEOTIDE SEQUENCE</scope>
    <source>
        <strain evidence="1">DBVPG 5303</strain>
    </source>
</reference>
<evidence type="ECO:0000313" key="1">
    <source>
        <dbReference type="EMBL" id="KAJ9122962.1"/>
    </source>
</evidence>
<accession>A0ACC2XG99</accession>
<name>A0ACC2XG99_9TREE</name>
<protein>
    <submittedName>
        <fullName evidence="1">Uncharacterized protein</fullName>
    </submittedName>
</protein>
<comment type="caution">
    <text evidence="1">The sequence shown here is derived from an EMBL/GenBank/DDBJ whole genome shotgun (WGS) entry which is preliminary data.</text>
</comment>